<gene>
    <name evidence="7" type="ordered locus">rrnAC3536</name>
</gene>
<dbReference type="InterPro" id="IPR007208">
    <property type="entry name" value="MrpF/PhaF-like"/>
</dbReference>
<protein>
    <recommendedName>
        <fullName evidence="9">Cation:proton antiporter</fullName>
    </recommendedName>
</protein>
<dbReference type="HOGENOM" id="CLU_3112951_0_0_2"/>
<reference evidence="7 8" key="1">
    <citation type="journal article" date="2004" name="Genome Res.">
        <title>Genome sequence of Haloarcula marismortui: a halophilic archaeon from the Dead Sea.</title>
        <authorList>
            <person name="Baliga N.S."/>
            <person name="Bonneau R."/>
            <person name="Facciotti M.T."/>
            <person name="Pan M."/>
            <person name="Glusman G."/>
            <person name="Deutsch E.W."/>
            <person name="Shannon P."/>
            <person name="Chiu Y."/>
            <person name="Weng R.S."/>
            <person name="Gan R.R."/>
            <person name="Hung P."/>
            <person name="Date S.V."/>
            <person name="Marcotte E."/>
            <person name="Hood L."/>
            <person name="Ng W.V."/>
        </authorList>
    </citation>
    <scope>NUCLEOTIDE SEQUENCE [LARGE SCALE GENOMIC DNA]</scope>
    <source>
        <strain evidence="8">ATCC 43049 / DSM 3752 / JCM 8966 / VKM B-1809</strain>
    </source>
</reference>
<sequence>MGTNTVIAIALVSGALDKPLFLDIALVYALLNFLLSIAFSKFNVEHGGVL</sequence>
<evidence type="ECO:0000256" key="4">
    <source>
        <dbReference type="ARBA" id="ARBA00022989"/>
    </source>
</evidence>
<evidence type="ECO:0000256" key="1">
    <source>
        <dbReference type="ARBA" id="ARBA00004651"/>
    </source>
</evidence>
<evidence type="ECO:0000256" key="2">
    <source>
        <dbReference type="ARBA" id="ARBA00022475"/>
    </source>
</evidence>
<evidence type="ECO:0000313" key="8">
    <source>
        <dbReference type="Proteomes" id="UP000001169"/>
    </source>
</evidence>
<keyword evidence="4 6" id="KW-1133">Transmembrane helix</keyword>
<name>Q5UX00_HALMA</name>
<evidence type="ECO:0000256" key="3">
    <source>
        <dbReference type="ARBA" id="ARBA00022692"/>
    </source>
</evidence>
<evidence type="ECO:0008006" key="9">
    <source>
        <dbReference type="Google" id="ProtNLM"/>
    </source>
</evidence>
<feature type="transmembrane region" description="Helical" evidence="6">
    <location>
        <begin position="20"/>
        <end position="39"/>
    </location>
</feature>
<dbReference type="Proteomes" id="UP000001169">
    <property type="component" value="Chromosome I"/>
</dbReference>
<keyword evidence="2" id="KW-1003">Cell membrane</keyword>
<dbReference type="Pfam" id="PF04066">
    <property type="entry name" value="MrpF_PhaF"/>
    <property type="match status" value="1"/>
</dbReference>
<evidence type="ECO:0000256" key="5">
    <source>
        <dbReference type="ARBA" id="ARBA00023136"/>
    </source>
</evidence>
<proteinExistence type="predicted"/>
<keyword evidence="5 6" id="KW-0472">Membrane</keyword>
<keyword evidence="3 6" id="KW-0812">Transmembrane</keyword>
<dbReference type="AlphaFoldDB" id="Q5UX00"/>
<evidence type="ECO:0000313" key="7">
    <source>
        <dbReference type="EMBL" id="AAV48203.1"/>
    </source>
</evidence>
<keyword evidence="8" id="KW-1185">Reference proteome</keyword>
<dbReference type="PATRIC" id="fig|272569.17.peg.4039"/>
<dbReference type="GO" id="GO:0015075">
    <property type="term" value="F:monoatomic ion transmembrane transporter activity"/>
    <property type="evidence" value="ECO:0007669"/>
    <property type="project" value="InterPro"/>
</dbReference>
<dbReference type="GO" id="GO:0005886">
    <property type="term" value="C:plasma membrane"/>
    <property type="evidence" value="ECO:0007669"/>
    <property type="project" value="UniProtKB-SubCell"/>
</dbReference>
<dbReference type="STRING" id="272569.rrnAC3536"/>
<comment type="subcellular location">
    <subcellularLocation>
        <location evidence="1">Cell membrane</location>
        <topology evidence="1">Multi-pass membrane protein</topology>
    </subcellularLocation>
</comment>
<organism evidence="7 8">
    <name type="scientific">Haloarcula marismortui (strain ATCC 43049 / DSM 3752 / JCM 8966 / VKM B-1809)</name>
    <name type="common">Halobacterium marismortui</name>
    <dbReference type="NCBI Taxonomy" id="272569"/>
    <lineage>
        <taxon>Archaea</taxon>
        <taxon>Methanobacteriati</taxon>
        <taxon>Methanobacteriota</taxon>
        <taxon>Stenosarchaea group</taxon>
        <taxon>Halobacteria</taxon>
        <taxon>Halobacteriales</taxon>
        <taxon>Haloarculaceae</taxon>
        <taxon>Haloarcula</taxon>
    </lineage>
</organism>
<accession>Q5UX00</accession>
<dbReference type="KEGG" id="hma:rrnAC3536"/>
<dbReference type="EMBL" id="AY596297">
    <property type="protein sequence ID" value="AAV48203.1"/>
    <property type="molecule type" value="Genomic_DNA"/>
</dbReference>
<dbReference type="EnsemblBacteria" id="AAV48203">
    <property type="protein sequence ID" value="AAV48203"/>
    <property type="gene ID" value="rrnAC3536"/>
</dbReference>
<evidence type="ECO:0000256" key="6">
    <source>
        <dbReference type="SAM" id="Phobius"/>
    </source>
</evidence>
<dbReference type="eggNOG" id="arCOG03120">
    <property type="taxonomic scope" value="Archaea"/>
</dbReference>
<dbReference type="PaxDb" id="272569-rrnAC3536"/>